<protein>
    <submittedName>
        <fullName evidence="2">Uncharacterized protein</fullName>
    </submittedName>
</protein>
<sequence>MIEEKNRCRQEKLKYDPLESMLEEQSRNQVRSDYRRSLGSEYRRRYME</sequence>
<proteinExistence type="predicted"/>
<organism evidence="2 3">
    <name type="scientific">Methanosarcina baikalica</name>
    <dbReference type="NCBI Taxonomy" id="3073890"/>
    <lineage>
        <taxon>Archaea</taxon>
        <taxon>Methanobacteriati</taxon>
        <taxon>Methanobacteriota</taxon>
        <taxon>Stenosarchaea group</taxon>
        <taxon>Methanomicrobia</taxon>
        <taxon>Methanosarcinales</taxon>
        <taxon>Methanosarcinaceae</taxon>
        <taxon>Methanosarcina</taxon>
    </lineage>
</organism>
<dbReference type="RefSeq" id="WP_310576215.1">
    <property type="nucleotide sequence ID" value="NZ_JAVKPK010000041.1"/>
</dbReference>
<dbReference type="EMBL" id="JAVKPK010000041">
    <property type="protein sequence ID" value="MDR7666187.1"/>
    <property type="molecule type" value="Genomic_DNA"/>
</dbReference>
<evidence type="ECO:0000313" key="3">
    <source>
        <dbReference type="Proteomes" id="UP001246244"/>
    </source>
</evidence>
<keyword evidence="3" id="KW-1185">Reference proteome</keyword>
<comment type="caution">
    <text evidence="2">The sequence shown here is derived from an EMBL/GenBank/DDBJ whole genome shotgun (WGS) entry which is preliminary data.</text>
</comment>
<dbReference type="Proteomes" id="UP001246244">
    <property type="component" value="Unassembled WGS sequence"/>
</dbReference>
<evidence type="ECO:0000313" key="2">
    <source>
        <dbReference type="EMBL" id="MDR7666187.1"/>
    </source>
</evidence>
<evidence type="ECO:0000256" key="1">
    <source>
        <dbReference type="SAM" id="MobiDB-lite"/>
    </source>
</evidence>
<gene>
    <name evidence="2" type="ORF">RG963_10455</name>
</gene>
<name>A0ABU2D2I6_9EURY</name>
<feature type="region of interest" description="Disordered" evidence="1">
    <location>
        <begin position="23"/>
        <end position="48"/>
    </location>
</feature>
<accession>A0ABU2D2I6</accession>
<feature type="compositionally biased region" description="Basic and acidic residues" evidence="1">
    <location>
        <begin position="24"/>
        <end position="48"/>
    </location>
</feature>
<reference evidence="3" key="1">
    <citation type="submission" date="2023-07" db="EMBL/GenBank/DDBJ databases">
        <title>Whole-genome sequencing of a new Methanosarcina sp. Z-7115.</title>
        <authorList>
            <person name="Zhilina T.N."/>
            <person name="Merkel A.Y."/>
        </authorList>
    </citation>
    <scope>NUCLEOTIDE SEQUENCE [LARGE SCALE GENOMIC DNA]</scope>
    <source>
        <strain evidence="3">Z-7115</strain>
    </source>
</reference>